<dbReference type="PANTHER" id="PTHR42709:SF2">
    <property type="entry name" value="INNER MEMBRANE PROTEIN YOHD"/>
    <property type="match status" value="1"/>
</dbReference>
<evidence type="ECO:0000256" key="1">
    <source>
        <dbReference type="ARBA" id="ARBA00010792"/>
    </source>
</evidence>
<keyword evidence="2" id="KW-0812">Transmembrane</keyword>
<organism evidence="4 5">
    <name type="scientific">Corynebacterium guangdongense</name>
    <dbReference type="NCBI Taxonomy" id="1783348"/>
    <lineage>
        <taxon>Bacteria</taxon>
        <taxon>Bacillati</taxon>
        <taxon>Actinomycetota</taxon>
        <taxon>Actinomycetes</taxon>
        <taxon>Mycobacteriales</taxon>
        <taxon>Corynebacteriaceae</taxon>
        <taxon>Corynebacterium</taxon>
    </lineage>
</organism>
<evidence type="ECO:0000259" key="3">
    <source>
        <dbReference type="Pfam" id="PF09335"/>
    </source>
</evidence>
<dbReference type="InterPro" id="IPR051311">
    <property type="entry name" value="DedA_domain"/>
</dbReference>
<feature type="transmembrane region" description="Helical" evidence="2">
    <location>
        <begin position="143"/>
        <end position="164"/>
    </location>
</feature>
<dbReference type="InterPro" id="IPR032816">
    <property type="entry name" value="VTT_dom"/>
</dbReference>
<proteinExistence type="inferred from homology"/>
<comment type="caution">
    <text evidence="4">The sequence shown here is derived from an EMBL/GenBank/DDBJ whole genome shotgun (WGS) entry which is preliminary data.</text>
</comment>
<comment type="similarity">
    <text evidence="1">Belongs to the DedA family.</text>
</comment>
<keyword evidence="2" id="KW-0472">Membrane</keyword>
<evidence type="ECO:0000313" key="5">
    <source>
        <dbReference type="Proteomes" id="UP001180840"/>
    </source>
</evidence>
<dbReference type="PANTHER" id="PTHR42709">
    <property type="entry name" value="ALKALINE PHOSPHATASE LIKE PROTEIN"/>
    <property type="match status" value="1"/>
</dbReference>
<dbReference type="Proteomes" id="UP001180840">
    <property type="component" value="Unassembled WGS sequence"/>
</dbReference>
<dbReference type="RefSeq" id="WP_290196060.1">
    <property type="nucleotide sequence ID" value="NZ_CP047654.1"/>
</dbReference>
<evidence type="ECO:0000256" key="2">
    <source>
        <dbReference type="SAM" id="Phobius"/>
    </source>
</evidence>
<evidence type="ECO:0000313" key="4">
    <source>
        <dbReference type="EMBL" id="MDR7330400.1"/>
    </source>
</evidence>
<gene>
    <name evidence="4" type="ORF">J2S39_002076</name>
</gene>
<keyword evidence="5" id="KW-1185">Reference proteome</keyword>
<feature type="transmembrane region" description="Helical" evidence="2">
    <location>
        <begin position="176"/>
        <end position="194"/>
    </location>
</feature>
<reference evidence="4" key="1">
    <citation type="submission" date="2023-07" db="EMBL/GenBank/DDBJ databases">
        <title>Sequencing the genomes of 1000 actinobacteria strains.</title>
        <authorList>
            <person name="Klenk H.-P."/>
        </authorList>
    </citation>
    <scope>NUCLEOTIDE SEQUENCE</scope>
    <source>
        <strain evidence="4">DSM 107476</strain>
    </source>
</reference>
<protein>
    <submittedName>
        <fullName evidence="4">Membrane protein DedA with SNARE-associated domain</fullName>
    </submittedName>
</protein>
<keyword evidence="2" id="KW-1133">Transmembrane helix</keyword>
<dbReference type="EMBL" id="JAVDXZ010000001">
    <property type="protein sequence ID" value="MDR7330400.1"/>
    <property type="molecule type" value="Genomic_DNA"/>
</dbReference>
<sequence>MSGLLAAVLALPALALYPAITLATGLESVGIPVPGETILISAALLALPQSSSISVLGVFLAAVLGAAVGDNVGYALGRRYGDVLLDRLQRRFPTAVTPQRLDGMRALMGQHGFPVVAGGRFVALLRMLAGPLAGSMRMPYPKFFLANLAGAAAWAGLITGAVALLGVAAERWIKDATWVIAALVVIGFIAAWFGGRRLDAWLLRTGEAARQGGESCPPR</sequence>
<name>A0ABU1ZZY5_9CORY</name>
<feature type="domain" description="VTT" evidence="3">
    <location>
        <begin position="33"/>
        <end position="162"/>
    </location>
</feature>
<feature type="transmembrane region" description="Helical" evidence="2">
    <location>
        <begin position="39"/>
        <end position="69"/>
    </location>
</feature>
<dbReference type="Pfam" id="PF09335">
    <property type="entry name" value="VTT_dom"/>
    <property type="match status" value="1"/>
</dbReference>
<accession>A0ABU1ZZY5</accession>